<dbReference type="PATRIC" id="fig|467210.3.peg.442"/>
<dbReference type="InterPro" id="IPR036465">
    <property type="entry name" value="vWFA_dom_sf"/>
</dbReference>
<gene>
    <name evidence="2" type="ORF">HMPREF1866_00447</name>
</gene>
<evidence type="ECO:0000313" key="3">
    <source>
        <dbReference type="Proteomes" id="UP000070394"/>
    </source>
</evidence>
<dbReference type="AlphaFoldDB" id="A0A133ZZ04"/>
<dbReference type="STRING" id="467210.HMPREF1866_00447"/>
<comment type="caution">
    <text evidence="2">The sequence shown here is derived from an EMBL/GenBank/DDBJ whole genome shotgun (WGS) entry which is preliminary data.</text>
</comment>
<dbReference type="PROSITE" id="PS50234">
    <property type="entry name" value="VWFA"/>
    <property type="match status" value="1"/>
</dbReference>
<feature type="domain" description="VWFA" evidence="1">
    <location>
        <begin position="12"/>
        <end position="193"/>
    </location>
</feature>
<evidence type="ECO:0000313" key="2">
    <source>
        <dbReference type="EMBL" id="KXB60666.1"/>
    </source>
</evidence>
<sequence length="231" mass="26218">MKEKLMDKNLTEIVYILDRSGSMSGLEADTIGGFNSMIAKQKDTGESAYISTVLFDTVNEVIHDRVPIEKVEEMTEKEYFVRGGTALLDAVGGAIRHIANIHKYARKEDRPEKTVFIITTDGMENSSRYYNYEQVNKMIEKEQKEYGWEFIFIGANIDAAREAEKFGIRRDRALNYVPDEVGTGAVYESISNVTCGAMRAKNSGDIGAFLDRGEWGKVIKKDFEKRAKKRR</sequence>
<dbReference type="Proteomes" id="UP000070394">
    <property type="component" value="Unassembled WGS sequence"/>
</dbReference>
<dbReference type="InterPro" id="IPR002035">
    <property type="entry name" value="VWF_A"/>
</dbReference>
<proteinExistence type="predicted"/>
<keyword evidence="3" id="KW-1185">Reference proteome</keyword>
<dbReference type="SUPFAM" id="SSF53300">
    <property type="entry name" value="vWA-like"/>
    <property type="match status" value="1"/>
</dbReference>
<name>A0A133ZZ04_9FIRM</name>
<dbReference type="EMBL" id="LSDA01000011">
    <property type="protein sequence ID" value="KXB60666.1"/>
    <property type="molecule type" value="Genomic_DNA"/>
</dbReference>
<organism evidence="2 3">
    <name type="scientific">Lachnoanaerobaculum saburreum</name>
    <dbReference type="NCBI Taxonomy" id="467210"/>
    <lineage>
        <taxon>Bacteria</taxon>
        <taxon>Bacillati</taxon>
        <taxon>Bacillota</taxon>
        <taxon>Clostridia</taxon>
        <taxon>Lachnospirales</taxon>
        <taxon>Lachnospiraceae</taxon>
        <taxon>Lachnoanaerobaculum</taxon>
    </lineage>
</organism>
<reference evidence="3" key="1">
    <citation type="submission" date="2016-01" db="EMBL/GenBank/DDBJ databases">
        <authorList>
            <person name="Mitreva M."/>
            <person name="Pepin K.H."/>
            <person name="Mihindukulasuriya K.A."/>
            <person name="Fulton R."/>
            <person name="Fronick C."/>
            <person name="O'Laughlin M."/>
            <person name="Miner T."/>
            <person name="Herter B."/>
            <person name="Rosa B.A."/>
            <person name="Cordes M."/>
            <person name="Tomlinson C."/>
            <person name="Wollam A."/>
            <person name="Palsikar V.B."/>
            <person name="Mardis E.R."/>
            <person name="Wilson R.K."/>
        </authorList>
    </citation>
    <scope>NUCLEOTIDE SEQUENCE [LARGE SCALE GENOMIC DNA]</scope>
    <source>
        <strain evidence="3">DNF00896</strain>
    </source>
</reference>
<accession>A0A133ZZ04</accession>
<dbReference type="Gene3D" id="3.40.50.410">
    <property type="entry name" value="von Willebrand factor, type A domain"/>
    <property type="match status" value="1"/>
</dbReference>
<evidence type="ECO:0000259" key="1">
    <source>
        <dbReference type="PROSITE" id="PS50234"/>
    </source>
</evidence>
<protein>
    <recommendedName>
        <fullName evidence="1">VWFA domain-containing protein</fullName>
    </recommendedName>
</protein>